<proteinExistence type="predicted"/>
<comment type="caution">
    <text evidence="1">The sequence shown here is derived from an EMBL/GenBank/DDBJ whole genome shotgun (WGS) entry which is preliminary data.</text>
</comment>
<dbReference type="RefSeq" id="WP_010351695.1">
    <property type="nucleotide sequence ID" value="NZ_BCMK01000026.1"/>
</dbReference>
<reference evidence="1 2" key="1">
    <citation type="journal article" date="2023" name="Microb. Genom.">
        <title>Mesoterricola silvestris gen. nov., sp. nov., Mesoterricola sediminis sp. nov., Geothrix oryzae sp. nov., Geothrix edaphica sp. nov., Geothrix rubra sp. nov., and Geothrix limicola sp. nov., six novel members of Acidobacteriota isolated from soils.</title>
        <authorList>
            <person name="Weisberg A.J."/>
            <person name="Pearce E."/>
            <person name="Kramer C.G."/>
            <person name="Chang J.H."/>
            <person name="Clarke C.R."/>
        </authorList>
    </citation>
    <scope>NUCLEOTIDE SEQUENCE [LARGE SCALE GENOMIC DNA]</scope>
    <source>
        <strain evidence="1 2">NB05-1H</strain>
    </source>
</reference>
<organism evidence="1 2">
    <name type="scientific">Streptomyces acidiscabies</name>
    <dbReference type="NCBI Taxonomy" id="42234"/>
    <lineage>
        <taxon>Bacteria</taxon>
        <taxon>Bacillati</taxon>
        <taxon>Actinomycetota</taxon>
        <taxon>Actinomycetes</taxon>
        <taxon>Kitasatosporales</taxon>
        <taxon>Streptomycetaceae</taxon>
        <taxon>Streptomyces</taxon>
    </lineage>
</organism>
<accession>A0ABU4LLG3</accession>
<dbReference type="Proteomes" id="UP001272987">
    <property type="component" value="Unassembled WGS sequence"/>
</dbReference>
<gene>
    <name evidence="1" type="ORF">PV666_00730</name>
</gene>
<protein>
    <submittedName>
        <fullName evidence="1">Uncharacterized protein</fullName>
    </submittedName>
</protein>
<name>A0ABU4LLG3_9ACTN</name>
<keyword evidence="2" id="KW-1185">Reference proteome</keyword>
<dbReference type="EMBL" id="JARAWP010000001">
    <property type="protein sequence ID" value="MDX3016411.1"/>
    <property type="molecule type" value="Genomic_DNA"/>
</dbReference>
<evidence type="ECO:0000313" key="2">
    <source>
        <dbReference type="Proteomes" id="UP001272987"/>
    </source>
</evidence>
<dbReference type="GeneID" id="69804530"/>
<evidence type="ECO:0000313" key="1">
    <source>
        <dbReference type="EMBL" id="MDX3016411.1"/>
    </source>
</evidence>
<sequence>MRDAIARALTWVLAVLTPRRRPGRHSAEFLTVQPQITEATPDVIPASPWSRPWTSATKEEAAARFRQQDADTLELHRQRERRHALTLATMGIDYPYIYPDAPFGPEAFTAAGVNV</sequence>